<dbReference type="EMBL" id="JAJHUN010000008">
    <property type="protein sequence ID" value="KAJ4153964.1"/>
    <property type="molecule type" value="Genomic_DNA"/>
</dbReference>
<dbReference type="Proteomes" id="UP001144673">
    <property type="component" value="Chromosome 5"/>
</dbReference>
<evidence type="ECO:0000313" key="1">
    <source>
        <dbReference type="EMBL" id="KAJ4153964.1"/>
    </source>
</evidence>
<comment type="caution">
    <text evidence="1">The sequence shown here is derived from an EMBL/GenBank/DDBJ whole genome shotgun (WGS) entry which is preliminary data.</text>
</comment>
<sequence length="70" mass="7822">MVQTTVQPATFKLCFFFYTLSAPYPRPNAYTEHHNVDTFGDPKGTPRYGSALGESGSVGDSTYVQALWLW</sequence>
<dbReference type="KEGG" id="amus:LMH87_010429"/>
<name>A0A9W8QGN1_AKAMU</name>
<proteinExistence type="predicted"/>
<reference evidence="1" key="1">
    <citation type="journal article" date="2023" name="Access Microbiol">
        <title>De-novo genome assembly for Akanthomyces muscarius, a biocontrol agent of insect agricultural pests.</title>
        <authorList>
            <person name="Erdos Z."/>
            <person name="Studholme D.J."/>
            <person name="Raymond B."/>
            <person name="Sharma M."/>
        </authorList>
    </citation>
    <scope>NUCLEOTIDE SEQUENCE</scope>
    <source>
        <strain evidence="1">Ve6</strain>
    </source>
</reference>
<evidence type="ECO:0000313" key="2">
    <source>
        <dbReference type="Proteomes" id="UP001144673"/>
    </source>
</evidence>
<dbReference type="AlphaFoldDB" id="A0A9W8QGN1"/>
<protein>
    <submittedName>
        <fullName evidence="1">Uncharacterized protein</fullName>
    </submittedName>
</protein>
<gene>
    <name evidence="1" type="ORF">LMH87_010429</name>
</gene>
<dbReference type="GeneID" id="80897588"/>
<dbReference type="RefSeq" id="XP_056054622.1">
    <property type="nucleotide sequence ID" value="XM_056197588.1"/>
</dbReference>
<organism evidence="1 2">
    <name type="scientific">Akanthomyces muscarius</name>
    <name type="common">Entomopathogenic fungus</name>
    <name type="synonym">Lecanicillium muscarium</name>
    <dbReference type="NCBI Taxonomy" id="2231603"/>
    <lineage>
        <taxon>Eukaryota</taxon>
        <taxon>Fungi</taxon>
        <taxon>Dikarya</taxon>
        <taxon>Ascomycota</taxon>
        <taxon>Pezizomycotina</taxon>
        <taxon>Sordariomycetes</taxon>
        <taxon>Hypocreomycetidae</taxon>
        <taxon>Hypocreales</taxon>
        <taxon>Cordycipitaceae</taxon>
        <taxon>Akanthomyces</taxon>
    </lineage>
</organism>
<accession>A0A9W8QGN1</accession>
<keyword evidence="2" id="KW-1185">Reference proteome</keyword>